<keyword evidence="5" id="KW-0143">Chaperone</keyword>
<dbReference type="GO" id="GO:0003755">
    <property type="term" value="F:peptidyl-prolyl cis-trans isomerase activity"/>
    <property type="evidence" value="ECO:0007669"/>
    <property type="project" value="UniProtKB-KW"/>
</dbReference>
<dbReference type="EMBL" id="FXYD01000001">
    <property type="protein sequence ID" value="SMX31893.1"/>
    <property type="molecule type" value="Genomic_DNA"/>
</dbReference>
<evidence type="ECO:0000256" key="10">
    <source>
        <dbReference type="SAM" id="SignalP"/>
    </source>
</evidence>
<reference evidence="13" key="1">
    <citation type="submission" date="2017-05" db="EMBL/GenBank/DDBJ databases">
        <authorList>
            <person name="Rodrigo-Torres L."/>
            <person name="Arahal R. D."/>
            <person name="Lucena T."/>
        </authorList>
    </citation>
    <scope>NUCLEOTIDE SEQUENCE [LARGE SCALE GENOMIC DNA]</scope>
    <source>
        <strain evidence="13">CECT 8868</strain>
    </source>
</reference>
<dbReference type="InterPro" id="IPR000297">
    <property type="entry name" value="PPIase_PpiC"/>
</dbReference>
<name>A0A238JN76_9RHOB</name>
<protein>
    <recommendedName>
        <fullName evidence="1">Parvulin-like PPIase</fullName>
    </recommendedName>
    <alternativeName>
        <fullName evidence="7">Peptidyl-prolyl cis-trans isomerase plp</fullName>
    </alternativeName>
    <alternativeName>
        <fullName evidence="8">Rotamase plp</fullName>
    </alternativeName>
</protein>
<dbReference type="SUPFAM" id="SSF54534">
    <property type="entry name" value="FKBP-like"/>
    <property type="match status" value="1"/>
</dbReference>
<keyword evidence="4 9" id="KW-0697">Rotamase</keyword>
<dbReference type="Gene3D" id="3.10.50.40">
    <property type="match status" value="1"/>
</dbReference>
<accession>A0A238JN76</accession>
<sequence length="401" mass="43390">MRVLISAIATTLALMTPTYATAQFAPVITVNDSVVSEFEIDQRIIMLRTFRTPGNLEDLAREQLIEDRLKLEALNNAGLRITDEGLLEAMEEFAARANLSLDQFITVLAQSGVSEETFRDFVRVNVSWRDFIRSRFSDRAQVSEADIDQALGQSGGSSRIEVLLSEIIIPAPPPRAQAAIATATRIAQLTSTSAFEAEARRVSALPSRTRGGRLDWLPITNYPAGLRGLLLDLSPGEVTAPIPITNGVALFQMRGVREVPSAAPEPAAIEYAAFYIAGGLSEAGLREAARVDARVDTCDDLYGVARGLPEDQLQRDVLPPAEIPADVALVLASLDAGETNYTLTRANGETLVFLMMCGRSPTLGEGVDRETIRSQLVSQRLTTYADALLADLRAAATISYP</sequence>
<keyword evidence="2 10" id="KW-0732">Signal</keyword>
<dbReference type="AlphaFoldDB" id="A0A238JN76"/>
<dbReference type="PANTHER" id="PTHR47637">
    <property type="entry name" value="CHAPERONE SURA"/>
    <property type="match status" value="1"/>
</dbReference>
<evidence type="ECO:0000256" key="7">
    <source>
        <dbReference type="ARBA" id="ARBA00030642"/>
    </source>
</evidence>
<keyword evidence="6 9" id="KW-0413">Isomerase</keyword>
<evidence type="ECO:0000313" key="13">
    <source>
        <dbReference type="Proteomes" id="UP000203464"/>
    </source>
</evidence>
<dbReference type="SUPFAM" id="SSF109998">
    <property type="entry name" value="Triger factor/SurA peptide-binding domain-like"/>
    <property type="match status" value="1"/>
</dbReference>
<dbReference type="PROSITE" id="PS50198">
    <property type="entry name" value="PPIC_PPIASE_2"/>
    <property type="match status" value="1"/>
</dbReference>
<keyword evidence="13" id="KW-1185">Reference proteome</keyword>
<dbReference type="InterPro" id="IPR027304">
    <property type="entry name" value="Trigger_fact/SurA_dom_sf"/>
</dbReference>
<evidence type="ECO:0000256" key="4">
    <source>
        <dbReference type="ARBA" id="ARBA00023110"/>
    </source>
</evidence>
<dbReference type="Pfam" id="PF00639">
    <property type="entry name" value="Rotamase"/>
    <property type="match status" value="1"/>
</dbReference>
<dbReference type="InterPro" id="IPR046357">
    <property type="entry name" value="PPIase_dom_sf"/>
</dbReference>
<dbReference type="PANTHER" id="PTHR47637:SF1">
    <property type="entry name" value="CHAPERONE SURA"/>
    <property type="match status" value="1"/>
</dbReference>
<dbReference type="InterPro" id="IPR050280">
    <property type="entry name" value="OMP_Chaperone_SurA"/>
</dbReference>
<evidence type="ECO:0000256" key="8">
    <source>
        <dbReference type="ARBA" id="ARBA00031484"/>
    </source>
</evidence>
<evidence type="ECO:0000256" key="2">
    <source>
        <dbReference type="ARBA" id="ARBA00022729"/>
    </source>
</evidence>
<evidence type="ECO:0000259" key="11">
    <source>
        <dbReference type="PROSITE" id="PS50198"/>
    </source>
</evidence>
<evidence type="ECO:0000256" key="3">
    <source>
        <dbReference type="ARBA" id="ARBA00022764"/>
    </source>
</evidence>
<dbReference type="Pfam" id="PF09312">
    <property type="entry name" value="SurA_N"/>
    <property type="match status" value="1"/>
</dbReference>
<keyword evidence="3" id="KW-0574">Periplasm</keyword>
<feature type="signal peptide" evidence="10">
    <location>
        <begin position="1"/>
        <end position="22"/>
    </location>
</feature>
<feature type="chain" id="PRO_5012421202" description="Parvulin-like PPIase" evidence="10">
    <location>
        <begin position="23"/>
        <end position="401"/>
    </location>
</feature>
<gene>
    <name evidence="12" type="primary">surA</name>
    <name evidence="12" type="ORF">OCA8868_00559</name>
</gene>
<dbReference type="Gene3D" id="1.10.4030.10">
    <property type="entry name" value="Porin chaperone SurA, peptide-binding domain"/>
    <property type="match status" value="1"/>
</dbReference>
<organism evidence="12 13">
    <name type="scientific">Octadecabacter ascidiaceicola</name>
    <dbReference type="NCBI Taxonomy" id="1655543"/>
    <lineage>
        <taxon>Bacteria</taxon>
        <taxon>Pseudomonadati</taxon>
        <taxon>Pseudomonadota</taxon>
        <taxon>Alphaproteobacteria</taxon>
        <taxon>Rhodobacterales</taxon>
        <taxon>Roseobacteraceae</taxon>
        <taxon>Octadecabacter</taxon>
    </lineage>
</organism>
<feature type="domain" description="PpiC" evidence="11">
    <location>
        <begin position="159"/>
        <end position="255"/>
    </location>
</feature>
<evidence type="ECO:0000256" key="5">
    <source>
        <dbReference type="ARBA" id="ARBA00023186"/>
    </source>
</evidence>
<evidence type="ECO:0000256" key="1">
    <source>
        <dbReference type="ARBA" id="ARBA00018370"/>
    </source>
</evidence>
<dbReference type="InterPro" id="IPR015391">
    <property type="entry name" value="SurA_N"/>
</dbReference>
<evidence type="ECO:0000256" key="6">
    <source>
        <dbReference type="ARBA" id="ARBA00023235"/>
    </source>
</evidence>
<proteinExistence type="predicted"/>
<dbReference type="Proteomes" id="UP000203464">
    <property type="component" value="Unassembled WGS sequence"/>
</dbReference>
<evidence type="ECO:0000313" key="12">
    <source>
        <dbReference type="EMBL" id="SMX31893.1"/>
    </source>
</evidence>
<evidence type="ECO:0000256" key="9">
    <source>
        <dbReference type="PROSITE-ProRule" id="PRU00278"/>
    </source>
</evidence>
<dbReference type="OrthoDB" id="9791746at2"/>